<reference evidence="2" key="2">
    <citation type="submission" date="2020-10" db="UniProtKB">
        <authorList>
            <consortium name="WormBaseParasite"/>
        </authorList>
    </citation>
    <scope>IDENTIFICATION</scope>
</reference>
<evidence type="ECO:0000313" key="2">
    <source>
        <dbReference type="WBParaSite" id="Pan_g17930.t1"/>
    </source>
</evidence>
<dbReference type="Proteomes" id="UP000492821">
    <property type="component" value="Unassembled WGS sequence"/>
</dbReference>
<accession>A0A7E4VA16</accession>
<proteinExistence type="predicted"/>
<dbReference type="AlphaFoldDB" id="A0A7E4VA16"/>
<name>A0A7E4VA16_PANRE</name>
<dbReference type="WBParaSite" id="Pan_g17930.t1">
    <property type="protein sequence ID" value="Pan_g17930.t1"/>
    <property type="gene ID" value="Pan_g17930"/>
</dbReference>
<organism evidence="1 2">
    <name type="scientific">Panagrellus redivivus</name>
    <name type="common">Microworm</name>
    <dbReference type="NCBI Taxonomy" id="6233"/>
    <lineage>
        <taxon>Eukaryota</taxon>
        <taxon>Metazoa</taxon>
        <taxon>Ecdysozoa</taxon>
        <taxon>Nematoda</taxon>
        <taxon>Chromadorea</taxon>
        <taxon>Rhabditida</taxon>
        <taxon>Tylenchina</taxon>
        <taxon>Panagrolaimomorpha</taxon>
        <taxon>Panagrolaimoidea</taxon>
        <taxon>Panagrolaimidae</taxon>
        <taxon>Panagrellus</taxon>
    </lineage>
</organism>
<reference evidence="1" key="1">
    <citation type="journal article" date="2013" name="Genetics">
        <title>The draft genome and transcriptome of Panagrellus redivivus are shaped by the harsh demands of a free-living lifestyle.</title>
        <authorList>
            <person name="Srinivasan J."/>
            <person name="Dillman A.R."/>
            <person name="Macchietto M.G."/>
            <person name="Heikkinen L."/>
            <person name="Lakso M."/>
            <person name="Fracchia K.M."/>
            <person name="Antoshechkin I."/>
            <person name="Mortazavi A."/>
            <person name="Wong G."/>
            <person name="Sternberg P.W."/>
        </authorList>
    </citation>
    <scope>NUCLEOTIDE SEQUENCE [LARGE SCALE GENOMIC DNA]</scope>
    <source>
        <strain evidence="1">MT8872</strain>
    </source>
</reference>
<evidence type="ECO:0000313" key="1">
    <source>
        <dbReference type="Proteomes" id="UP000492821"/>
    </source>
</evidence>
<sequence length="167" mass="18044">MGRCSSVGAITVIIQIGRIYICHNSTTQIPVWHYGILWQLGPTRVGTMRSTTALLVIAFLCFIANSDGIRCFVSTLGDRMAPEAEGCSACAFVRRKSKGIVYAEFQRCLHPEQLIPMAQECQLKEDGSAEFMCASDLCNSCPVDTSGANLNLPLVGLAVAGFAFFAL</sequence>
<protein>
    <submittedName>
        <fullName evidence="2">UPAR/Ly6 domain-containing protein</fullName>
    </submittedName>
</protein>
<keyword evidence="1" id="KW-1185">Reference proteome</keyword>